<reference evidence="2" key="1">
    <citation type="submission" date="2019-08" db="EMBL/GenBank/DDBJ databases">
        <authorList>
            <person name="Kucharzyk K."/>
            <person name="Murdoch R.W."/>
            <person name="Higgins S."/>
            <person name="Loffler F."/>
        </authorList>
    </citation>
    <scope>NUCLEOTIDE SEQUENCE</scope>
</reference>
<sequence length="175" mass="18161">MTLPHLKSALALALSLTALTAANMIRAETDKTFQVSATVMSGCAVLGSGSTSGDAGHLGTLDFGIASALSTDTLTASLNQWDVALQCSPNTAVSVQIDGGKQPSGGRRQLALNGGNQRVSYDLKRQTTMAPIGIDQIFSETVTGELVFRIHAEAPLSGDLPPGTYTDALRVTIGW</sequence>
<feature type="domain" description="Spore coat protein U/FanG" evidence="1">
    <location>
        <begin position="31"/>
        <end position="172"/>
    </location>
</feature>
<dbReference type="InterPro" id="IPR007893">
    <property type="entry name" value="Spore_coat_U/FanG"/>
</dbReference>
<dbReference type="EMBL" id="VSSQ01009490">
    <property type="protein sequence ID" value="MPM41787.1"/>
    <property type="molecule type" value="Genomic_DNA"/>
</dbReference>
<accession>A0A644ZM38</accession>
<proteinExistence type="predicted"/>
<gene>
    <name evidence="2" type="ORF">SDC9_88446</name>
</gene>
<dbReference type="InterPro" id="IPR053167">
    <property type="entry name" value="Spore_coat_component"/>
</dbReference>
<dbReference type="PANTHER" id="PTHR37089">
    <property type="entry name" value="PROTEIN U-RELATED"/>
    <property type="match status" value="1"/>
</dbReference>
<comment type="caution">
    <text evidence="2">The sequence shown here is derived from an EMBL/GenBank/DDBJ whole genome shotgun (WGS) entry which is preliminary data.</text>
</comment>
<name>A0A644ZM38_9ZZZZ</name>
<evidence type="ECO:0000259" key="1">
    <source>
        <dbReference type="Pfam" id="PF05229"/>
    </source>
</evidence>
<dbReference type="PANTHER" id="PTHR37089:SF3">
    <property type="entry name" value="EXPORTED PROTEIN"/>
    <property type="match status" value="1"/>
</dbReference>
<dbReference type="Pfam" id="PF05229">
    <property type="entry name" value="SCPU"/>
    <property type="match status" value="1"/>
</dbReference>
<dbReference type="AlphaFoldDB" id="A0A644ZM38"/>
<evidence type="ECO:0000313" key="2">
    <source>
        <dbReference type="EMBL" id="MPM41787.1"/>
    </source>
</evidence>
<organism evidence="2">
    <name type="scientific">bioreactor metagenome</name>
    <dbReference type="NCBI Taxonomy" id="1076179"/>
    <lineage>
        <taxon>unclassified sequences</taxon>
        <taxon>metagenomes</taxon>
        <taxon>ecological metagenomes</taxon>
    </lineage>
</organism>
<protein>
    <recommendedName>
        <fullName evidence="1">Spore coat protein U/FanG domain-containing protein</fullName>
    </recommendedName>
</protein>